<dbReference type="GO" id="GO:0005737">
    <property type="term" value="C:cytoplasm"/>
    <property type="evidence" value="ECO:0007669"/>
    <property type="project" value="TreeGrafter"/>
</dbReference>
<gene>
    <name evidence="2" type="ORF">BIGN1055_LOCUS1371</name>
</gene>
<dbReference type="PROSITE" id="PS50404">
    <property type="entry name" value="GST_NTER"/>
    <property type="match status" value="1"/>
</dbReference>
<accession>A0A7S2KN69</accession>
<dbReference type="Gene3D" id="1.20.1050.10">
    <property type="match status" value="1"/>
</dbReference>
<evidence type="ECO:0000313" key="2">
    <source>
        <dbReference type="EMBL" id="CAD9581838.1"/>
    </source>
</evidence>
<dbReference type="AlphaFoldDB" id="A0A7S2KN69"/>
<dbReference type="InterPro" id="IPR036282">
    <property type="entry name" value="Glutathione-S-Trfase_C_sf"/>
</dbReference>
<proteinExistence type="predicted"/>
<dbReference type="Gene3D" id="3.40.30.10">
    <property type="entry name" value="Glutaredoxin"/>
    <property type="match status" value="1"/>
</dbReference>
<feature type="domain" description="GST N-terminal" evidence="1">
    <location>
        <begin position="1"/>
        <end position="47"/>
    </location>
</feature>
<protein>
    <recommendedName>
        <fullName evidence="1">GST N-terminal domain-containing protein</fullName>
    </recommendedName>
</protein>
<dbReference type="Pfam" id="PF13410">
    <property type="entry name" value="GST_C_2"/>
    <property type="match status" value="1"/>
</dbReference>
<sequence>MMAAMSNHRYKELVPTAQTPAALINGKMVWESSNILDEIEEAFPEPSLKPTNDQEEELALRVKTLTEDELGVKGYGYMRSNASNEADAKTEFQAVLSKLEAELAVFEGPFFLPHFSNIDILVTPQLERFSANLGVFKGFSIKGNPEYPNLNAWFKAMDDKPSYRAVKSDDRTLNQIMSKVFRLAATTTPSEQPVVNDANHPRREAAAKLVGNYKSVAADIAKNSGVEKSEKSRAAIDTHLKRVVTALLTSDAGTPSKSASEAAVGAASLAFLRNRVSSPRDMSAGAAEEFRRAVDSVLLATYDGGKAQED</sequence>
<dbReference type="InterPro" id="IPR004045">
    <property type="entry name" value="Glutathione_S-Trfase_N"/>
</dbReference>
<name>A0A7S2KN69_BIGNA</name>
<dbReference type="PANTHER" id="PTHR43968">
    <property type="match status" value="1"/>
</dbReference>
<dbReference type="InterPro" id="IPR050983">
    <property type="entry name" value="GST_Omega/HSP26"/>
</dbReference>
<reference evidence="2" key="1">
    <citation type="submission" date="2021-01" db="EMBL/GenBank/DDBJ databases">
        <authorList>
            <person name="Corre E."/>
            <person name="Pelletier E."/>
            <person name="Niang G."/>
            <person name="Scheremetjew M."/>
            <person name="Finn R."/>
            <person name="Kale V."/>
            <person name="Holt S."/>
            <person name="Cochrane G."/>
            <person name="Meng A."/>
            <person name="Brown T."/>
            <person name="Cohen L."/>
        </authorList>
    </citation>
    <scope>NUCLEOTIDE SEQUENCE</scope>
    <source>
        <strain evidence="2">CCMP1258.1</strain>
    </source>
</reference>
<dbReference type="PANTHER" id="PTHR43968:SF14">
    <property type="entry name" value="GLUTATHIONE S-TRANSFERASE"/>
    <property type="match status" value="1"/>
</dbReference>
<dbReference type="SUPFAM" id="SSF47616">
    <property type="entry name" value="GST C-terminal domain-like"/>
    <property type="match status" value="1"/>
</dbReference>
<evidence type="ECO:0000259" key="1">
    <source>
        <dbReference type="PROSITE" id="PS50404"/>
    </source>
</evidence>
<dbReference type="EMBL" id="HBHA01002130">
    <property type="protein sequence ID" value="CAD9581838.1"/>
    <property type="molecule type" value="Transcribed_RNA"/>
</dbReference>
<organism evidence="2">
    <name type="scientific">Bigelowiella natans</name>
    <name type="common">Pedinomonas minutissima</name>
    <name type="synonym">Chlorarachnion sp. (strain CCMP621)</name>
    <dbReference type="NCBI Taxonomy" id="227086"/>
    <lineage>
        <taxon>Eukaryota</taxon>
        <taxon>Sar</taxon>
        <taxon>Rhizaria</taxon>
        <taxon>Cercozoa</taxon>
        <taxon>Chlorarachniophyceae</taxon>
        <taxon>Bigelowiella</taxon>
    </lineage>
</organism>